<evidence type="ECO:0000313" key="1">
    <source>
        <dbReference type="EMBL" id="KPW86760.1"/>
    </source>
</evidence>
<protein>
    <submittedName>
        <fullName evidence="1">Uncharacterized protein</fullName>
    </submittedName>
</protein>
<reference evidence="1 2" key="1">
    <citation type="submission" date="2015-09" db="EMBL/GenBank/DDBJ databases">
        <title>Genome announcement of multiple Pseudomonas syringae strains.</title>
        <authorList>
            <person name="Thakur S."/>
            <person name="Wang P.W."/>
            <person name="Gong Y."/>
            <person name="Weir B.S."/>
            <person name="Guttman D.S."/>
        </authorList>
    </citation>
    <scope>NUCLEOTIDE SEQUENCE [LARGE SCALE GENOMIC DNA]</scope>
    <source>
        <strain evidence="1 2">ICMP19117</strain>
    </source>
</reference>
<gene>
    <name evidence="1" type="ORF">ALO92_101127</name>
</gene>
<sequence length="58" mass="6541">MGRVKKSAQWLGRHLLRYLGRIKPGAHFSLSGPLCLAFIYRLSCAMGITRPLVIVCRK</sequence>
<proteinExistence type="predicted"/>
<dbReference type="Proteomes" id="UP000050411">
    <property type="component" value="Unassembled WGS sequence"/>
</dbReference>
<name>A0A0P9M5Q6_9PSED</name>
<dbReference type="AlphaFoldDB" id="A0A0P9M5Q6"/>
<dbReference type="PATRIC" id="fig|200452.3.peg.4195"/>
<dbReference type="EMBL" id="LJQB01000023">
    <property type="protein sequence ID" value="KPW86760.1"/>
    <property type="molecule type" value="Genomic_DNA"/>
</dbReference>
<accession>A0A0P9M5Q6</accession>
<evidence type="ECO:0000313" key="2">
    <source>
        <dbReference type="Proteomes" id="UP000050411"/>
    </source>
</evidence>
<organism evidence="1 2">
    <name type="scientific">Pseudomonas congelans</name>
    <dbReference type="NCBI Taxonomy" id="200452"/>
    <lineage>
        <taxon>Bacteria</taxon>
        <taxon>Pseudomonadati</taxon>
        <taxon>Pseudomonadota</taxon>
        <taxon>Gammaproteobacteria</taxon>
        <taxon>Pseudomonadales</taxon>
        <taxon>Pseudomonadaceae</taxon>
        <taxon>Pseudomonas</taxon>
    </lineage>
</organism>
<comment type="caution">
    <text evidence="1">The sequence shown here is derived from an EMBL/GenBank/DDBJ whole genome shotgun (WGS) entry which is preliminary data.</text>
</comment>